<dbReference type="Pfam" id="PF01420">
    <property type="entry name" value="Methylase_S"/>
    <property type="match status" value="1"/>
</dbReference>
<evidence type="ECO:0000256" key="2">
    <source>
        <dbReference type="ARBA" id="ARBA00022747"/>
    </source>
</evidence>
<dbReference type="PANTHER" id="PTHR43140:SF1">
    <property type="entry name" value="TYPE I RESTRICTION ENZYME ECOKI SPECIFICITY SUBUNIT"/>
    <property type="match status" value="1"/>
</dbReference>
<dbReference type="GO" id="GO:0003677">
    <property type="term" value="F:DNA binding"/>
    <property type="evidence" value="ECO:0007669"/>
    <property type="project" value="UniProtKB-KW"/>
</dbReference>
<evidence type="ECO:0000313" key="7">
    <source>
        <dbReference type="Proteomes" id="UP001200537"/>
    </source>
</evidence>
<dbReference type="InterPro" id="IPR000055">
    <property type="entry name" value="Restrct_endonuc_typeI_TRD"/>
</dbReference>
<dbReference type="EMBL" id="JAKNHJ010000011">
    <property type="protein sequence ID" value="MCG4618153.1"/>
    <property type="molecule type" value="Genomic_DNA"/>
</dbReference>
<evidence type="ECO:0000313" key="6">
    <source>
        <dbReference type="EMBL" id="MCG4618153.1"/>
    </source>
</evidence>
<dbReference type="SUPFAM" id="SSF116734">
    <property type="entry name" value="DNA methylase specificity domain"/>
    <property type="match status" value="1"/>
</dbReference>
<dbReference type="GO" id="GO:0009307">
    <property type="term" value="P:DNA restriction-modification system"/>
    <property type="evidence" value="ECO:0007669"/>
    <property type="project" value="UniProtKB-KW"/>
</dbReference>
<keyword evidence="3" id="KW-0238">DNA-binding</keyword>
<dbReference type="AlphaFoldDB" id="A0AAJ1BC51"/>
<evidence type="ECO:0000256" key="3">
    <source>
        <dbReference type="ARBA" id="ARBA00023125"/>
    </source>
</evidence>
<keyword evidence="6" id="KW-0540">Nuclease</keyword>
<reference evidence="6" key="1">
    <citation type="submission" date="2022-01" db="EMBL/GenBank/DDBJ databases">
        <title>Collection of gut derived symbiotic bacterial strains cultured from healthy donors.</title>
        <authorList>
            <person name="Lin H."/>
            <person name="Kohout C."/>
            <person name="Waligurski E."/>
            <person name="Pamer E.G."/>
        </authorList>
    </citation>
    <scope>NUCLEOTIDE SEQUENCE</scope>
    <source>
        <strain evidence="6">DFI.7.46</strain>
    </source>
</reference>
<dbReference type="Proteomes" id="UP001200537">
    <property type="component" value="Unassembled WGS sequence"/>
</dbReference>
<sequence>MSRIDDLIAKYCPSGVEYKTLGDLGRFMRGGGPQKKHLLSSGKPCIHYGQIYTRYSLYTGETLSFVSPEVFDSSRKASPGDVIIADTSENDEDLAKSVAWIGNEKVAVSNHTLIYSSALNPKYVSYFLSSHSFQKQKRRHITGVKVRSISETGMSKIKIPVPPLEVQDEIVRILDSFTKLEAELEAELEARRKQYEYYRDSLLSFENLNNRVGGRS</sequence>
<protein>
    <submittedName>
        <fullName evidence="6">Restriction endonuclease subunit S</fullName>
    </submittedName>
</protein>
<dbReference type="PANTHER" id="PTHR43140">
    <property type="entry name" value="TYPE-1 RESTRICTION ENZYME ECOKI SPECIFICITY PROTEIN"/>
    <property type="match status" value="1"/>
</dbReference>
<dbReference type="RefSeq" id="WP_238128138.1">
    <property type="nucleotide sequence ID" value="NZ_JAKNHJ010000011.1"/>
</dbReference>
<name>A0AAJ1BC51_9ACTO</name>
<dbReference type="InterPro" id="IPR051212">
    <property type="entry name" value="Type-I_RE_S_subunit"/>
</dbReference>
<evidence type="ECO:0000256" key="1">
    <source>
        <dbReference type="ARBA" id="ARBA00010923"/>
    </source>
</evidence>
<comment type="subunit">
    <text evidence="4">The methyltransferase is composed of M and S polypeptides.</text>
</comment>
<keyword evidence="2" id="KW-0680">Restriction system</keyword>
<feature type="domain" description="Type I restriction modification DNA specificity" evidence="5">
    <location>
        <begin position="13"/>
        <end position="189"/>
    </location>
</feature>
<comment type="caution">
    <text evidence="6">The sequence shown here is derived from an EMBL/GenBank/DDBJ whole genome shotgun (WGS) entry which is preliminary data.</text>
</comment>
<accession>A0AAJ1BC51</accession>
<proteinExistence type="inferred from homology"/>
<evidence type="ECO:0000259" key="5">
    <source>
        <dbReference type="Pfam" id="PF01420"/>
    </source>
</evidence>
<organism evidence="6 7">
    <name type="scientific">Varibaculum cambriense</name>
    <dbReference type="NCBI Taxonomy" id="184870"/>
    <lineage>
        <taxon>Bacteria</taxon>
        <taxon>Bacillati</taxon>
        <taxon>Actinomycetota</taxon>
        <taxon>Actinomycetes</taxon>
        <taxon>Actinomycetales</taxon>
        <taxon>Actinomycetaceae</taxon>
        <taxon>Varibaculum</taxon>
    </lineage>
</organism>
<dbReference type="Gene3D" id="3.90.220.20">
    <property type="entry name" value="DNA methylase specificity domains"/>
    <property type="match status" value="1"/>
</dbReference>
<gene>
    <name evidence="6" type="ORF">L0M99_06560</name>
</gene>
<keyword evidence="6" id="KW-0378">Hydrolase</keyword>
<keyword evidence="6" id="KW-0255">Endonuclease</keyword>
<dbReference type="CDD" id="cd17268">
    <property type="entry name" value="RMtype1_S_Ara36733I_TRD1-CR1_like"/>
    <property type="match status" value="1"/>
</dbReference>
<dbReference type="GO" id="GO:0004519">
    <property type="term" value="F:endonuclease activity"/>
    <property type="evidence" value="ECO:0007669"/>
    <property type="project" value="UniProtKB-KW"/>
</dbReference>
<dbReference type="InterPro" id="IPR044946">
    <property type="entry name" value="Restrct_endonuc_typeI_TRD_sf"/>
</dbReference>
<evidence type="ECO:0000256" key="4">
    <source>
        <dbReference type="ARBA" id="ARBA00038652"/>
    </source>
</evidence>
<comment type="similarity">
    <text evidence="1">Belongs to the type-I restriction system S methylase family.</text>
</comment>